<dbReference type="GO" id="GO:0003677">
    <property type="term" value="F:DNA binding"/>
    <property type="evidence" value="ECO:0007669"/>
    <property type="project" value="InterPro"/>
</dbReference>
<name>A0A376J868_9FLAO</name>
<accession>A0A376J868</accession>
<reference evidence="2 3" key="1">
    <citation type="submission" date="2018-06" db="EMBL/GenBank/DDBJ databases">
        <authorList>
            <consortium name="Pathogen Informatics"/>
            <person name="Doyle S."/>
        </authorList>
    </citation>
    <scope>NUCLEOTIDE SEQUENCE [LARGE SCALE GENOMIC DNA]</scope>
    <source>
        <strain evidence="2 3">NCTC13456</strain>
    </source>
</reference>
<dbReference type="AlphaFoldDB" id="A0A376J868"/>
<dbReference type="InterPro" id="IPR009061">
    <property type="entry name" value="DNA-bd_dom_put_sf"/>
</dbReference>
<evidence type="ECO:0000313" key="2">
    <source>
        <dbReference type="EMBL" id="STE54678.1"/>
    </source>
</evidence>
<organism evidence="2 3">
    <name type="scientific">Empedobacter falsenii</name>
    <dbReference type="NCBI Taxonomy" id="343874"/>
    <lineage>
        <taxon>Bacteria</taxon>
        <taxon>Pseudomonadati</taxon>
        <taxon>Bacteroidota</taxon>
        <taxon>Flavobacteriia</taxon>
        <taxon>Flavobacteriales</taxon>
        <taxon>Weeksellaceae</taxon>
        <taxon>Empedobacter</taxon>
    </lineage>
</organism>
<dbReference type="Pfam" id="PF13411">
    <property type="entry name" value="MerR_1"/>
    <property type="match status" value="1"/>
</dbReference>
<proteinExistence type="predicted"/>
<dbReference type="GO" id="GO:0006355">
    <property type="term" value="P:regulation of DNA-templated transcription"/>
    <property type="evidence" value="ECO:0007669"/>
    <property type="project" value="InterPro"/>
</dbReference>
<sequence length="115" mass="13592">MEGNQYFMLNGRDLEQLLKDVIIEHFESKFQMLEDYITKPLNASIATEEQKYTRKQIQDIFGITYQTVINWEKQGDLNALYDVTDGGKVRYFYTYENVKKLCNIKSVKNNYLLTA</sequence>
<dbReference type="SUPFAM" id="SSF46955">
    <property type="entry name" value="Putative DNA-binding domain"/>
    <property type="match status" value="1"/>
</dbReference>
<feature type="domain" description="HTH merR-type" evidence="1">
    <location>
        <begin position="52"/>
        <end position="109"/>
    </location>
</feature>
<protein>
    <recommendedName>
        <fullName evidence="1">HTH merR-type domain-containing protein</fullName>
    </recommendedName>
</protein>
<dbReference type="InterPro" id="IPR000551">
    <property type="entry name" value="MerR-type_HTH_dom"/>
</dbReference>
<dbReference type="Gene3D" id="1.10.1660.10">
    <property type="match status" value="1"/>
</dbReference>
<dbReference type="EMBL" id="UFXS01000002">
    <property type="protein sequence ID" value="STE54678.1"/>
    <property type="molecule type" value="Genomic_DNA"/>
</dbReference>
<evidence type="ECO:0000259" key="1">
    <source>
        <dbReference type="Pfam" id="PF13411"/>
    </source>
</evidence>
<dbReference type="Proteomes" id="UP000254737">
    <property type="component" value="Unassembled WGS sequence"/>
</dbReference>
<gene>
    <name evidence="2" type="ORF">NCTC13456_03464</name>
</gene>
<evidence type="ECO:0000313" key="3">
    <source>
        <dbReference type="Proteomes" id="UP000254737"/>
    </source>
</evidence>